<keyword evidence="1" id="KW-0812">Transmembrane</keyword>
<sequence>MNQSAQSNNNPVINFLKKFISFENFITPTIIVFIFWLSIIGVCLSGLAAIFSGYILSGILEIIFGAIFAKIFCEILMVLFKINDSLKEIAKNTHK</sequence>
<dbReference type="RefSeq" id="WP_035735034.1">
    <property type="nucleotide sequence ID" value="NZ_JACTRV010000005.1"/>
</dbReference>
<evidence type="ECO:0000256" key="1">
    <source>
        <dbReference type="SAM" id="Phobius"/>
    </source>
</evidence>
<accession>A0AAW3DDZ0</accession>
<name>A0AAW3DDZ0_9GAMM</name>
<keyword evidence="1" id="KW-1133">Transmembrane helix</keyword>
<dbReference type="EMBL" id="JOUE01000003">
    <property type="protein sequence ID" value="KFJ43993.1"/>
    <property type="molecule type" value="Genomic_DNA"/>
</dbReference>
<evidence type="ECO:0000313" key="2">
    <source>
        <dbReference type="EMBL" id="KFJ43993.1"/>
    </source>
</evidence>
<dbReference type="Pfam" id="PF14110">
    <property type="entry name" value="DUF4282"/>
    <property type="match status" value="1"/>
</dbReference>
<comment type="caution">
    <text evidence="2">The sequence shown here is derived from an EMBL/GenBank/DDBJ whole genome shotgun (WGS) entry which is preliminary data.</text>
</comment>
<organism evidence="2 3">
    <name type="scientific">Francisella philomiragia</name>
    <dbReference type="NCBI Taxonomy" id="28110"/>
    <lineage>
        <taxon>Bacteria</taxon>
        <taxon>Pseudomonadati</taxon>
        <taxon>Pseudomonadota</taxon>
        <taxon>Gammaproteobacteria</taxon>
        <taxon>Thiotrichales</taxon>
        <taxon>Francisellaceae</taxon>
        <taxon>Francisella</taxon>
    </lineage>
</organism>
<gene>
    <name evidence="2" type="ORF">DR78_1193</name>
</gene>
<protein>
    <recommendedName>
        <fullName evidence="4">DUF4282 domain-containing protein</fullName>
    </recommendedName>
</protein>
<evidence type="ECO:0008006" key="4">
    <source>
        <dbReference type="Google" id="ProtNLM"/>
    </source>
</evidence>
<reference evidence="2 3" key="1">
    <citation type="submission" date="2014-04" db="EMBL/GenBank/DDBJ databases">
        <authorList>
            <person name="Bishop-Lilly K.A."/>
            <person name="Broomall S.M."/>
            <person name="Chain P.S."/>
            <person name="Chertkov O."/>
            <person name="Coyne S.R."/>
            <person name="Daligault H.E."/>
            <person name="Davenport K.W."/>
            <person name="Erkkila T."/>
            <person name="Frey K.G."/>
            <person name="Gibbons H.S."/>
            <person name="Gu W."/>
            <person name="Jaissle J."/>
            <person name="Johnson S.L."/>
            <person name="Koroleva G.I."/>
            <person name="Ladner J.T."/>
            <person name="Lo C.-C."/>
            <person name="Minogue T.D."/>
            <person name="Munk C."/>
            <person name="Palacios G.F."/>
            <person name="Redden C.L."/>
            <person name="Rosenzweig C.N."/>
            <person name="Scholz M.B."/>
            <person name="Teshima H."/>
            <person name="Xu Y."/>
        </authorList>
    </citation>
    <scope>NUCLEOTIDE SEQUENCE [LARGE SCALE GENOMIC DNA]</scope>
    <source>
        <strain evidence="2 3">FAJ</strain>
    </source>
</reference>
<keyword evidence="1" id="KW-0472">Membrane</keyword>
<dbReference type="InterPro" id="IPR025557">
    <property type="entry name" value="DUF4282"/>
</dbReference>
<proteinExistence type="predicted"/>
<dbReference type="Proteomes" id="UP000029117">
    <property type="component" value="Unassembled WGS sequence"/>
</dbReference>
<dbReference type="AlphaFoldDB" id="A0AAW3DDZ0"/>
<feature type="transmembrane region" description="Helical" evidence="1">
    <location>
        <begin position="25"/>
        <end position="56"/>
    </location>
</feature>
<evidence type="ECO:0000313" key="3">
    <source>
        <dbReference type="Proteomes" id="UP000029117"/>
    </source>
</evidence>